<reference evidence="2 3" key="1">
    <citation type="journal article" date="2011" name="PLoS Genet.">
        <title>Comparative genomic analysis of human fungal pathogens causing paracoccidioidomycosis.</title>
        <authorList>
            <person name="Desjardins C.A."/>
            <person name="Champion M.D."/>
            <person name="Holder J.W."/>
            <person name="Muszewska A."/>
            <person name="Goldberg J."/>
            <person name="Bailao A.M."/>
            <person name="Brigido M.M."/>
            <person name="Ferreira M.E."/>
            <person name="Garcia A.M."/>
            <person name="Grynberg M."/>
            <person name="Gujja S."/>
            <person name="Heiman D.I."/>
            <person name="Henn M.R."/>
            <person name="Kodira C.D."/>
            <person name="Leon-Narvaez H."/>
            <person name="Longo L.V."/>
            <person name="Ma L.J."/>
            <person name="Malavazi I."/>
            <person name="Matsuo A.L."/>
            <person name="Morais F.V."/>
            <person name="Pereira M."/>
            <person name="Rodriguez-Brito S."/>
            <person name="Sakthikumar S."/>
            <person name="Salem-Izacc S.M."/>
            <person name="Sykes S.M."/>
            <person name="Teixeira M.M."/>
            <person name="Vallejo M.C."/>
            <person name="Walter M.E."/>
            <person name="Yandava C."/>
            <person name="Young S."/>
            <person name="Zeng Q."/>
            <person name="Zucker J."/>
            <person name="Felipe M.S."/>
            <person name="Goldman G.H."/>
            <person name="Haas B.J."/>
            <person name="McEwen J.G."/>
            <person name="Nino-Vega G."/>
            <person name="Puccia R."/>
            <person name="San-Blas G."/>
            <person name="Soares C.M."/>
            <person name="Birren B.W."/>
            <person name="Cuomo C.A."/>
        </authorList>
    </citation>
    <scope>NUCLEOTIDE SEQUENCE [LARGE SCALE GENOMIC DNA]</scope>
    <source>
        <strain evidence="3">ATCC MYA-826 / Pb01</strain>
    </source>
</reference>
<protein>
    <submittedName>
        <fullName evidence="2">Uncharacterized protein</fullName>
    </submittedName>
</protein>
<gene>
    <name evidence="2" type="ORF">PAAG_07799</name>
</gene>
<dbReference type="OrthoDB" id="4188277at2759"/>
<feature type="compositionally biased region" description="Basic and acidic residues" evidence="1">
    <location>
        <begin position="125"/>
        <end position="136"/>
    </location>
</feature>
<evidence type="ECO:0000313" key="2">
    <source>
        <dbReference type="EMBL" id="EEH37243.2"/>
    </source>
</evidence>
<evidence type="ECO:0000256" key="1">
    <source>
        <dbReference type="SAM" id="MobiDB-lite"/>
    </source>
</evidence>
<dbReference type="EMBL" id="KN294016">
    <property type="protein sequence ID" value="EEH37243.2"/>
    <property type="molecule type" value="Genomic_DNA"/>
</dbReference>
<dbReference type="RefSeq" id="XP_002790500.2">
    <property type="nucleotide sequence ID" value="XM_002790454.2"/>
</dbReference>
<name>C1HA70_PARBA</name>
<dbReference type="KEGG" id="pbl:PAAG_07799"/>
<dbReference type="VEuPathDB" id="FungiDB:PAAG_07799"/>
<evidence type="ECO:0000313" key="3">
    <source>
        <dbReference type="Proteomes" id="UP000002059"/>
    </source>
</evidence>
<keyword evidence="3" id="KW-1185">Reference proteome</keyword>
<dbReference type="HOGENOM" id="CLU_1750253_0_0_1"/>
<sequence length="149" mass="16288">MPGTTKTSFYICPDLDTPKYYTQSRSSGLIQQILKTGLKMKKGGRPASSLEKLWYTDPGTRGEYGGVSSTTGVPKAVYLGNYGHGFIFRGSNGGISRLQRYSPSISKSCLDTDKNEGIKGDIRLHFDPNQQDKVDEMEGVPQLSAPETS</sequence>
<accession>C1HA70</accession>
<proteinExistence type="predicted"/>
<dbReference type="GeneID" id="9093739"/>
<dbReference type="Proteomes" id="UP000002059">
    <property type="component" value="Partially assembled WGS sequence"/>
</dbReference>
<organism evidence="2 3">
    <name type="scientific">Paracoccidioides lutzii (strain ATCC MYA-826 / Pb01)</name>
    <name type="common">Paracoccidioides brasiliensis</name>
    <dbReference type="NCBI Taxonomy" id="502779"/>
    <lineage>
        <taxon>Eukaryota</taxon>
        <taxon>Fungi</taxon>
        <taxon>Dikarya</taxon>
        <taxon>Ascomycota</taxon>
        <taxon>Pezizomycotina</taxon>
        <taxon>Eurotiomycetes</taxon>
        <taxon>Eurotiomycetidae</taxon>
        <taxon>Onygenales</taxon>
        <taxon>Ajellomycetaceae</taxon>
        <taxon>Paracoccidioides</taxon>
    </lineage>
</organism>
<dbReference type="AlphaFoldDB" id="C1HA70"/>
<feature type="region of interest" description="Disordered" evidence="1">
    <location>
        <begin position="125"/>
        <end position="149"/>
    </location>
</feature>